<dbReference type="InterPro" id="IPR031571">
    <property type="entry name" value="RcpC_dom"/>
</dbReference>
<accession>A0A4Q7NNQ9</accession>
<organism evidence="3 4">
    <name type="scientific">Pigmentiphaga kullae</name>
    <dbReference type="NCBI Taxonomy" id="151784"/>
    <lineage>
        <taxon>Bacteria</taxon>
        <taxon>Pseudomonadati</taxon>
        <taxon>Pseudomonadota</taxon>
        <taxon>Betaproteobacteria</taxon>
        <taxon>Burkholderiales</taxon>
        <taxon>Alcaligenaceae</taxon>
        <taxon>Pigmentiphaga</taxon>
    </lineage>
</organism>
<evidence type="ECO:0000313" key="4">
    <source>
        <dbReference type="Proteomes" id="UP000292445"/>
    </source>
</evidence>
<comment type="caution">
    <text evidence="3">The sequence shown here is derived from an EMBL/GenBank/DDBJ whole genome shotgun (WGS) entry which is preliminary data.</text>
</comment>
<dbReference type="InterPro" id="IPR013974">
    <property type="entry name" value="SAF"/>
</dbReference>
<dbReference type="CDD" id="cd11614">
    <property type="entry name" value="SAF_CpaB_FlgA_like"/>
    <property type="match status" value="1"/>
</dbReference>
<evidence type="ECO:0000259" key="2">
    <source>
        <dbReference type="SMART" id="SM00858"/>
    </source>
</evidence>
<dbReference type="SMART" id="SM00858">
    <property type="entry name" value="SAF"/>
    <property type="match status" value="1"/>
</dbReference>
<dbReference type="Pfam" id="PF08666">
    <property type="entry name" value="SAF"/>
    <property type="match status" value="1"/>
</dbReference>
<dbReference type="InterPro" id="IPR017592">
    <property type="entry name" value="Pilus_assmbl_Flp-typ_CpaB"/>
</dbReference>
<feature type="region of interest" description="Disordered" evidence="1">
    <location>
        <begin position="227"/>
        <end position="288"/>
    </location>
</feature>
<dbReference type="Pfam" id="PF16976">
    <property type="entry name" value="RcpC"/>
    <property type="match status" value="1"/>
</dbReference>
<dbReference type="RefSeq" id="WP_130357781.1">
    <property type="nucleotide sequence ID" value="NZ_SGXC01000001.1"/>
</dbReference>
<evidence type="ECO:0000256" key="1">
    <source>
        <dbReference type="SAM" id="MobiDB-lite"/>
    </source>
</evidence>
<protein>
    <submittedName>
        <fullName evidence="3">Pilus assembly protein CpaB</fullName>
    </submittedName>
</protein>
<feature type="domain" description="SAF" evidence="2">
    <location>
        <begin position="51"/>
        <end position="115"/>
    </location>
</feature>
<dbReference type="AlphaFoldDB" id="A0A4Q7NNQ9"/>
<dbReference type="NCBIfam" id="TIGR03177">
    <property type="entry name" value="pilus_cpaB"/>
    <property type="match status" value="1"/>
</dbReference>
<dbReference type="Proteomes" id="UP000292445">
    <property type="component" value="Unassembled WGS sequence"/>
</dbReference>
<evidence type="ECO:0000313" key="3">
    <source>
        <dbReference type="EMBL" id="RZS86712.1"/>
    </source>
</evidence>
<proteinExistence type="predicted"/>
<keyword evidence="4" id="KW-1185">Reference proteome</keyword>
<dbReference type="EMBL" id="SGXC01000001">
    <property type="protein sequence ID" value="RZS86712.1"/>
    <property type="molecule type" value="Genomic_DNA"/>
</dbReference>
<sequence>MTPRLPRLRVDRKWWVLAVALAAGGLAAWLGQRQIQGRIDAIEAGARASRVALVVAATDLDAGRRLSADLVAVREMPAEWAPSGAIEPDRFGDFDGGVLAHRVRAGEPLLPLHLEAGRAAPLAERLGEGRRAVTIPVDEISSVSGLVQPGDLIDLYVSFDHRGKRTTMPLLQRMRVLATGHQTETPGAGGEAPRGAFSTVTLDAAPEEAVKLIIARDGGVLTAMLRRPGDGSPAPGRVTGGLASLLGLGDGEPPEPRRQTGATIIYGDRAPRRIPGLAESGAEQGGQP</sequence>
<reference evidence="3 4" key="1">
    <citation type="submission" date="2019-02" db="EMBL/GenBank/DDBJ databases">
        <title>Genomic Encyclopedia of Type Strains, Phase IV (KMG-IV): sequencing the most valuable type-strain genomes for metagenomic binning, comparative biology and taxonomic classification.</title>
        <authorList>
            <person name="Goeker M."/>
        </authorList>
    </citation>
    <scope>NUCLEOTIDE SEQUENCE [LARGE SCALE GENOMIC DNA]</scope>
    <source>
        <strain evidence="3 4">K24</strain>
    </source>
</reference>
<gene>
    <name evidence="3" type="ORF">EV675_2760</name>
</gene>
<name>A0A4Q7NNQ9_9BURK</name>
<dbReference type="OrthoDB" id="2037472at2"/>